<gene>
    <name evidence="10" type="ORF">K7472_25235</name>
</gene>
<sequence length="316" mass="35511">MKDTPANRALHPVVTPQALFTDPELIDHAYYADEKAVVLRDDVRAGLRKLIDAGIKVDCIVTSPPYYGQRDYGYDGQLGLEERPQQFIDNLVEVFQLCWEVLSDTGSLWINIGDTYWSGKGAHKSGEAKQGARRFGIRPQDRPGDGTWARPKQLLLIPHRLAIALQDAGWLVRNDNVWVKPNPVPDQVRDRCSISHEYVFHFTKSRWYYFDRLPVGRKQEKTGSVLPPLDTWDARTASGNGGKHRATFSDDLVSIPILASTPPDGIVLDPFNGSGTSMLFARARGFRSIGIDRSEDYCEHVADELKSLDSQLHLEP</sequence>
<protein>
    <recommendedName>
        <fullName evidence="8">Methyltransferase</fullName>
        <ecNumber evidence="8">2.1.1.-</ecNumber>
    </recommendedName>
</protein>
<evidence type="ECO:0000313" key="10">
    <source>
        <dbReference type="EMBL" id="MBY8888119.1"/>
    </source>
</evidence>
<dbReference type="PROSITE" id="PS00093">
    <property type="entry name" value="N4_MTASE"/>
    <property type="match status" value="1"/>
</dbReference>
<dbReference type="Proteomes" id="UP001198565">
    <property type="component" value="Unassembled WGS sequence"/>
</dbReference>
<dbReference type="EMBL" id="JAINVZ010000021">
    <property type="protein sequence ID" value="MBY8888119.1"/>
    <property type="molecule type" value="Genomic_DNA"/>
</dbReference>
<dbReference type="SUPFAM" id="SSF53335">
    <property type="entry name" value="S-adenosyl-L-methionine-dependent methyltransferases"/>
    <property type="match status" value="1"/>
</dbReference>
<dbReference type="RefSeq" id="WP_222980850.1">
    <property type="nucleotide sequence ID" value="NZ_JAINVZ010000021.1"/>
</dbReference>
<name>A0ABS7R266_9ACTN</name>
<dbReference type="PRINTS" id="PR00508">
    <property type="entry name" value="S21N4MTFRASE"/>
</dbReference>
<keyword evidence="3" id="KW-0808">Transferase</keyword>
<comment type="catalytic activity">
    <reaction evidence="7">
        <text>a 2'-deoxycytidine in DNA + S-adenosyl-L-methionine = an N(4)-methyl-2'-deoxycytidine in DNA + S-adenosyl-L-homocysteine + H(+)</text>
        <dbReference type="Rhea" id="RHEA:16857"/>
        <dbReference type="Rhea" id="RHEA-COMP:11369"/>
        <dbReference type="Rhea" id="RHEA-COMP:13674"/>
        <dbReference type="ChEBI" id="CHEBI:15378"/>
        <dbReference type="ChEBI" id="CHEBI:57856"/>
        <dbReference type="ChEBI" id="CHEBI:59789"/>
        <dbReference type="ChEBI" id="CHEBI:85452"/>
        <dbReference type="ChEBI" id="CHEBI:137933"/>
        <dbReference type="EC" id="2.1.1.113"/>
    </reaction>
</comment>
<evidence type="ECO:0000256" key="3">
    <source>
        <dbReference type="ARBA" id="ARBA00022679"/>
    </source>
</evidence>
<keyword evidence="2" id="KW-0489">Methyltransferase</keyword>
<dbReference type="InterPro" id="IPR002941">
    <property type="entry name" value="DNA_methylase_N4/N6"/>
</dbReference>
<dbReference type="Gene3D" id="3.40.50.150">
    <property type="entry name" value="Vaccinia Virus protein VP39"/>
    <property type="match status" value="1"/>
</dbReference>
<dbReference type="Pfam" id="PF01555">
    <property type="entry name" value="N6_N4_Mtase"/>
    <property type="match status" value="1"/>
</dbReference>
<dbReference type="InterPro" id="IPR017985">
    <property type="entry name" value="MeTrfase_CN4_CS"/>
</dbReference>
<evidence type="ECO:0000256" key="4">
    <source>
        <dbReference type="ARBA" id="ARBA00022691"/>
    </source>
</evidence>
<organism evidence="10 11">
    <name type="scientific">Streptantibioticus parmotrematis</name>
    <dbReference type="NCBI Taxonomy" id="2873249"/>
    <lineage>
        <taxon>Bacteria</taxon>
        <taxon>Bacillati</taxon>
        <taxon>Actinomycetota</taxon>
        <taxon>Actinomycetes</taxon>
        <taxon>Kitasatosporales</taxon>
        <taxon>Streptomycetaceae</taxon>
        <taxon>Streptantibioticus</taxon>
    </lineage>
</organism>
<keyword evidence="11" id="KW-1185">Reference proteome</keyword>
<reference evidence="10 11" key="1">
    <citation type="submission" date="2021-08" db="EMBL/GenBank/DDBJ databases">
        <title>Streptomyces sp. PTM05 isolated from lichen.</title>
        <authorList>
            <person name="Somphong A."/>
            <person name="Phongsopitanun W."/>
            <person name="Tanasupawat S."/>
        </authorList>
    </citation>
    <scope>NUCLEOTIDE SEQUENCE [LARGE SCALE GENOMIC DNA]</scope>
    <source>
        <strain evidence="10 11">Ptm05</strain>
    </source>
</reference>
<evidence type="ECO:0000256" key="2">
    <source>
        <dbReference type="ARBA" id="ARBA00022603"/>
    </source>
</evidence>
<keyword evidence="4" id="KW-0949">S-adenosyl-L-methionine</keyword>
<comment type="similarity">
    <text evidence="1">Belongs to the N(4)/N(6)-methyltransferase family. N(4) subfamily.</text>
</comment>
<evidence type="ECO:0000256" key="7">
    <source>
        <dbReference type="ARBA" id="ARBA00049120"/>
    </source>
</evidence>
<comment type="caution">
    <text evidence="10">The sequence shown here is derived from an EMBL/GenBank/DDBJ whole genome shotgun (WGS) entry which is preliminary data.</text>
</comment>
<evidence type="ECO:0000259" key="9">
    <source>
        <dbReference type="Pfam" id="PF01555"/>
    </source>
</evidence>
<dbReference type="InterPro" id="IPR001091">
    <property type="entry name" value="RM_Methyltransferase"/>
</dbReference>
<evidence type="ECO:0000256" key="6">
    <source>
        <dbReference type="ARBA" id="ARBA00023125"/>
    </source>
</evidence>
<accession>A0ABS7R266</accession>
<proteinExistence type="inferred from homology"/>
<evidence type="ECO:0000256" key="8">
    <source>
        <dbReference type="RuleBase" id="RU362026"/>
    </source>
</evidence>
<dbReference type="EC" id="2.1.1.-" evidence="8"/>
<keyword evidence="5" id="KW-0680">Restriction system</keyword>
<dbReference type="InterPro" id="IPR029063">
    <property type="entry name" value="SAM-dependent_MTases_sf"/>
</dbReference>
<evidence type="ECO:0000256" key="1">
    <source>
        <dbReference type="ARBA" id="ARBA00010203"/>
    </source>
</evidence>
<evidence type="ECO:0000313" key="11">
    <source>
        <dbReference type="Proteomes" id="UP001198565"/>
    </source>
</evidence>
<keyword evidence="6" id="KW-0238">DNA-binding</keyword>
<evidence type="ECO:0000256" key="5">
    <source>
        <dbReference type="ARBA" id="ARBA00022747"/>
    </source>
</evidence>
<feature type="domain" description="DNA methylase N-4/N-6" evidence="9">
    <location>
        <begin position="57"/>
        <end position="301"/>
    </location>
</feature>